<dbReference type="NCBIfam" id="TIGR01216">
    <property type="entry name" value="ATP_synt_epsi"/>
    <property type="match status" value="1"/>
</dbReference>
<dbReference type="PANTHER" id="PTHR13822">
    <property type="entry name" value="ATP SYNTHASE DELTA/EPSILON CHAIN"/>
    <property type="match status" value="1"/>
</dbReference>
<comment type="subunit">
    <text evidence="13 14">F-type ATPases have 2 components, CF(1) - the catalytic core - and CF(0) - the membrane proton channel. CF(1) has five subunits: alpha(3), beta(3), gamma(1), delta(1), epsilon(1). CF(0) has three main subunits: a, b and c.</text>
</comment>
<gene>
    <name evidence="13 18" type="primary">atpC</name>
    <name evidence="18" type="ORF">K1I37_02895</name>
</gene>
<evidence type="ECO:0000256" key="10">
    <source>
        <dbReference type="ARBA" id="ARBA00023310"/>
    </source>
</evidence>
<evidence type="ECO:0000313" key="18">
    <source>
        <dbReference type="EMBL" id="UNO50736.1"/>
    </source>
</evidence>
<comment type="function">
    <text evidence="1 13">Produces ATP from ADP in the presence of a proton gradient across the membrane.</text>
</comment>
<evidence type="ECO:0000256" key="12">
    <source>
        <dbReference type="ARBA" id="ARBA00031795"/>
    </source>
</evidence>
<evidence type="ECO:0000256" key="7">
    <source>
        <dbReference type="ARBA" id="ARBA00023065"/>
    </source>
</evidence>
<evidence type="ECO:0000256" key="13">
    <source>
        <dbReference type="HAMAP-Rule" id="MF_00530"/>
    </source>
</evidence>
<dbReference type="KEGG" id="aaco:K1I37_02895"/>
<keyword evidence="19" id="KW-1185">Reference proteome</keyword>
<evidence type="ECO:0000256" key="2">
    <source>
        <dbReference type="ARBA" id="ARBA00004202"/>
    </source>
</evidence>
<keyword evidence="13" id="KW-1003">Cell membrane</keyword>
<comment type="similarity">
    <text evidence="3 13 14">Belongs to the ATPase epsilon chain family.</text>
</comment>
<evidence type="ECO:0000259" key="16">
    <source>
        <dbReference type="Pfam" id="PF00401"/>
    </source>
</evidence>
<keyword evidence="6 13" id="KW-0375">Hydrogen ion transport</keyword>
<dbReference type="GO" id="GO:0045259">
    <property type="term" value="C:proton-transporting ATP synthase complex"/>
    <property type="evidence" value="ECO:0007669"/>
    <property type="project" value="UniProtKB-KW"/>
</dbReference>
<dbReference type="Gene3D" id="2.60.15.10">
    <property type="entry name" value="F0F1 ATP synthase delta/epsilon subunit, N-terminal"/>
    <property type="match status" value="1"/>
</dbReference>
<reference evidence="19" key="1">
    <citation type="journal article" date="2022" name="G3 (Bethesda)">
        <title>Unveiling the complete genome sequence of Alicyclobacillus acidoterrestris DSM 3922T, a taint-producing strain.</title>
        <authorList>
            <person name="Leonardo I.C."/>
            <person name="Barreto Crespo M.T."/>
            <person name="Gaspar F.B."/>
        </authorList>
    </citation>
    <scope>NUCLEOTIDE SEQUENCE [LARGE SCALE GENOMIC DNA]</scope>
    <source>
        <strain evidence="19">DSM 3922</strain>
    </source>
</reference>
<evidence type="ECO:0000256" key="3">
    <source>
        <dbReference type="ARBA" id="ARBA00005712"/>
    </source>
</evidence>
<keyword evidence="15" id="KW-0175">Coiled coil</keyword>
<dbReference type="CDD" id="cd12152">
    <property type="entry name" value="F1-ATPase_delta"/>
    <property type="match status" value="1"/>
</dbReference>
<evidence type="ECO:0000256" key="8">
    <source>
        <dbReference type="ARBA" id="ARBA00023136"/>
    </source>
</evidence>
<dbReference type="PANTHER" id="PTHR13822:SF10">
    <property type="entry name" value="ATP SYNTHASE EPSILON CHAIN, CHLOROPLASTIC"/>
    <property type="match status" value="1"/>
</dbReference>
<dbReference type="OrthoDB" id="9804110at2"/>
<dbReference type="Proteomes" id="UP000829401">
    <property type="component" value="Chromosome"/>
</dbReference>
<dbReference type="InterPro" id="IPR036771">
    <property type="entry name" value="ATPsynth_dsu/esu_N"/>
</dbReference>
<protein>
    <recommendedName>
        <fullName evidence="4 13">ATP synthase epsilon chain</fullName>
    </recommendedName>
    <alternativeName>
        <fullName evidence="12 13">ATP synthase F1 sector epsilon subunit</fullName>
    </alternativeName>
    <alternativeName>
        <fullName evidence="11 13">F-ATPase epsilon subunit</fullName>
    </alternativeName>
</protein>
<feature type="coiled-coil region" evidence="15">
    <location>
        <begin position="91"/>
        <end position="134"/>
    </location>
</feature>
<feature type="domain" description="ATP synthase F1 complex delta/epsilon subunit N-terminal" evidence="17">
    <location>
        <begin position="6"/>
        <end position="83"/>
    </location>
</feature>
<dbReference type="InterPro" id="IPR020547">
    <property type="entry name" value="ATP_synth_F1_esu_C"/>
</dbReference>
<dbReference type="EMBL" id="CP080467">
    <property type="protein sequence ID" value="UNO50736.1"/>
    <property type="molecule type" value="Genomic_DNA"/>
</dbReference>
<evidence type="ECO:0000256" key="4">
    <source>
        <dbReference type="ARBA" id="ARBA00014480"/>
    </source>
</evidence>
<dbReference type="GO" id="GO:0005524">
    <property type="term" value="F:ATP binding"/>
    <property type="evidence" value="ECO:0007669"/>
    <property type="project" value="UniProtKB-UniRule"/>
</dbReference>
<dbReference type="InterPro" id="IPR001469">
    <property type="entry name" value="ATP_synth_F1_dsu/esu"/>
</dbReference>
<evidence type="ECO:0000256" key="1">
    <source>
        <dbReference type="ARBA" id="ARBA00003543"/>
    </source>
</evidence>
<keyword evidence="9 13" id="KW-0139">CF(1)</keyword>
<keyword evidence="7 13" id="KW-0406">Ion transport</keyword>
<evidence type="ECO:0000259" key="17">
    <source>
        <dbReference type="Pfam" id="PF02823"/>
    </source>
</evidence>
<keyword evidence="8 13" id="KW-0472">Membrane</keyword>
<evidence type="ECO:0000256" key="11">
    <source>
        <dbReference type="ARBA" id="ARBA00030215"/>
    </source>
</evidence>
<keyword evidence="5 13" id="KW-0813">Transport</keyword>
<dbReference type="InterPro" id="IPR036794">
    <property type="entry name" value="ATP_F1_dsu/esu_C_sf"/>
</dbReference>
<dbReference type="Gene3D" id="1.20.5.440">
    <property type="entry name" value="ATP synthase delta/epsilon subunit, C-terminal domain"/>
    <property type="match status" value="1"/>
</dbReference>
<evidence type="ECO:0000256" key="5">
    <source>
        <dbReference type="ARBA" id="ARBA00022448"/>
    </source>
</evidence>
<evidence type="ECO:0000256" key="14">
    <source>
        <dbReference type="RuleBase" id="RU003656"/>
    </source>
</evidence>
<dbReference type="AlphaFoldDB" id="A0A9E7CZZ5"/>
<dbReference type="Pfam" id="PF00401">
    <property type="entry name" value="ATP-synt_DE"/>
    <property type="match status" value="1"/>
</dbReference>
<evidence type="ECO:0000256" key="6">
    <source>
        <dbReference type="ARBA" id="ARBA00022781"/>
    </source>
</evidence>
<sequence length="145" mass="16105">MLTVPLEIVTPERVILEQDVRMVTLQGGYGELGILPRHMPLATSVKPCLVRIKLEDGREDVIPVSGGFVEILPDKITLLADTAELPEDIDADRAQLAKERAERRLSQSADDVDVNRAKDALLRSELRLQAIEEHQKLNGFLTSAQ</sequence>
<dbReference type="RefSeq" id="WP_031218768.1">
    <property type="nucleotide sequence ID" value="NZ_AURB01000136.1"/>
</dbReference>
<dbReference type="SUPFAM" id="SSF46604">
    <property type="entry name" value="Epsilon subunit of F1F0-ATP synthase C-terminal domain"/>
    <property type="match status" value="1"/>
</dbReference>
<proteinExistence type="inferred from homology"/>
<dbReference type="SUPFAM" id="SSF51344">
    <property type="entry name" value="Epsilon subunit of F1F0-ATP synthase N-terminal domain"/>
    <property type="match status" value="1"/>
</dbReference>
<feature type="domain" description="ATP synthase epsilon subunit C-terminal" evidence="16">
    <location>
        <begin position="87"/>
        <end position="132"/>
    </location>
</feature>
<dbReference type="GO" id="GO:0005886">
    <property type="term" value="C:plasma membrane"/>
    <property type="evidence" value="ECO:0007669"/>
    <property type="project" value="UniProtKB-SubCell"/>
</dbReference>
<dbReference type="InterPro" id="IPR020546">
    <property type="entry name" value="ATP_synth_F1_dsu/esu_N"/>
</dbReference>
<organism evidence="18 19">
    <name type="scientific">Alicyclobacillus acidoterrestris (strain ATCC 49025 / DSM 3922 / CIP 106132 / NCIMB 13137 / GD3B)</name>
    <dbReference type="NCBI Taxonomy" id="1356854"/>
    <lineage>
        <taxon>Bacteria</taxon>
        <taxon>Bacillati</taxon>
        <taxon>Bacillota</taxon>
        <taxon>Bacilli</taxon>
        <taxon>Bacillales</taxon>
        <taxon>Alicyclobacillaceae</taxon>
        <taxon>Alicyclobacillus</taxon>
    </lineage>
</organism>
<accession>A0A9E7CZZ5</accession>
<evidence type="ECO:0000256" key="9">
    <source>
        <dbReference type="ARBA" id="ARBA00023196"/>
    </source>
</evidence>
<evidence type="ECO:0000313" key="19">
    <source>
        <dbReference type="Proteomes" id="UP000829401"/>
    </source>
</evidence>
<comment type="subcellular location">
    <subcellularLocation>
        <location evidence="2 13">Cell membrane</location>
        <topology evidence="2 13">Peripheral membrane protein</topology>
    </subcellularLocation>
</comment>
<evidence type="ECO:0000256" key="15">
    <source>
        <dbReference type="SAM" id="Coils"/>
    </source>
</evidence>
<dbReference type="HAMAP" id="MF_00530">
    <property type="entry name" value="ATP_synth_epsil_bac"/>
    <property type="match status" value="1"/>
</dbReference>
<keyword evidence="10 13" id="KW-0066">ATP synthesis</keyword>
<dbReference type="GO" id="GO:0046933">
    <property type="term" value="F:proton-transporting ATP synthase activity, rotational mechanism"/>
    <property type="evidence" value="ECO:0007669"/>
    <property type="project" value="UniProtKB-UniRule"/>
</dbReference>
<dbReference type="Pfam" id="PF02823">
    <property type="entry name" value="ATP-synt_DE_N"/>
    <property type="match status" value="1"/>
</dbReference>
<name>A0A9E7CZZ5_ALIAG</name>